<protein>
    <submittedName>
        <fullName evidence="7">Membrane protein involved in the export of O-antigen and teichoic acid</fullName>
    </submittedName>
</protein>
<evidence type="ECO:0000256" key="3">
    <source>
        <dbReference type="ARBA" id="ARBA00022692"/>
    </source>
</evidence>
<feature type="transmembrane region" description="Helical" evidence="6">
    <location>
        <begin position="51"/>
        <end position="72"/>
    </location>
</feature>
<sequence>MNLNIVKRILQRKEAQHFVNYYIFTIMGALVGFYSIPYLTRHIPPENYGMIGIFLGIVFFMPSLLSFSSNGLQAINIVDQAESEYKRFRNAYISFVIILSICCLAIAVALSYFWSDFGFVIVTAVIYGCLQLCSSIHSTELIQHGKPTQFGLFNFSTIALTFLLTVVSISGFHLDWKYRIYSIIITEAIMVILRFFLFSDIARSFKFTIDKKVIKLLLRYGWPLMFSVAAGWIINQSDRFILLHYYSLKEVGIYAAAYGIASIITTFNQTMIRVVAPPIYQNLAKRVGRSFITKLNVLYSIVILGIAAAGCLCLHLFWHLFLGAKYGASLPVIYVLCFAQAFFGIYMTLGIVIDYFKQNKLKTMIVWVSAIISICTSILLIPVLGAYAPAVGSFFSFLILAIITYIYSYQLLKKYNVT</sequence>
<evidence type="ECO:0000256" key="2">
    <source>
        <dbReference type="ARBA" id="ARBA00022475"/>
    </source>
</evidence>
<keyword evidence="2" id="KW-1003">Cell membrane</keyword>
<dbReference type="GO" id="GO:0005886">
    <property type="term" value="C:plasma membrane"/>
    <property type="evidence" value="ECO:0007669"/>
    <property type="project" value="UniProtKB-SubCell"/>
</dbReference>
<feature type="transmembrane region" description="Helical" evidence="6">
    <location>
        <begin position="332"/>
        <end position="353"/>
    </location>
</feature>
<comment type="subcellular location">
    <subcellularLocation>
        <location evidence="1">Cell membrane</location>
        <topology evidence="1">Multi-pass membrane protein</topology>
    </subcellularLocation>
</comment>
<evidence type="ECO:0000256" key="5">
    <source>
        <dbReference type="ARBA" id="ARBA00023136"/>
    </source>
</evidence>
<feature type="transmembrane region" description="Helical" evidence="6">
    <location>
        <begin position="254"/>
        <end position="276"/>
    </location>
</feature>
<dbReference type="RefSeq" id="WP_168927783.1">
    <property type="nucleotide sequence ID" value="NZ_BKAT01000010.1"/>
</dbReference>
<feature type="transmembrane region" description="Helical" evidence="6">
    <location>
        <begin position="92"/>
        <end position="113"/>
    </location>
</feature>
<gene>
    <name evidence="7" type="ORF">SAMN05660909_00556</name>
</gene>
<evidence type="ECO:0000256" key="1">
    <source>
        <dbReference type="ARBA" id="ARBA00004651"/>
    </source>
</evidence>
<keyword evidence="8" id="KW-1185">Reference proteome</keyword>
<keyword evidence="5 6" id="KW-0472">Membrane</keyword>
<feature type="transmembrane region" description="Helical" evidence="6">
    <location>
        <begin position="150"/>
        <end position="172"/>
    </location>
</feature>
<evidence type="ECO:0000313" key="7">
    <source>
        <dbReference type="EMBL" id="SEA04087.1"/>
    </source>
</evidence>
<dbReference type="PANTHER" id="PTHR30250:SF11">
    <property type="entry name" value="O-ANTIGEN TRANSPORTER-RELATED"/>
    <property type="match status" value="1"/>
</dbReference>
<feature type="transmembrane region" description="Helical" evidence="6">
    <location>
        <begin position="217"/>
        <end position="234"/>
    </location>
</feature>
<dbReference type="PANTHER" id="PTHR30250">
    <property type="entry name" value="PST FAMILY PREDICTED COLANIC ACID TRANSPORTER"/>
    <property type="match status" value="1"/>
</dbReference>
<feature type="transmembrane region" description="Helical" evidence="6">
    <location>
        <begin position="178"/>
        <end position="197"/>
    </location>
</feature>
<evidence type="ECO:0000256" key="6">
    <source>
        <dbReference type="SAM" id="Phobius"/>
    </source>
</evidence>
<feature type="transmembrane region" description="Helical" evidence="6">
    <location>
        <begin position="21"/>
        <end position="39"/>
    </location>
</feature>
<accession>A0A1H3XXA1</accession>
<dbReference type="InterPro" id="IPR002797">
    <property type="entry name" value="Polysacc_synth"/>
</dbReference>
<name>A0A1H3XXA1_9BACT</name>
<evidence type="ECO:0000313" key="8">
    <source>
        <dbReference type="Proteomes" id="UP000199656"/>
    </source>
</evidence>
<dbReference type="Pfam" id="PF01943">
    <property type="entry name" value="Polysacc_synt"/>
    <property type="match status" value="1"/>
</dbReference>
<feature type="transmembrane region" description="Helical" evidence="6">
    <location>
        <begin position="297"/>
        <end position="320"/>
    </location>
</feature>
<dbReference type="AlphaFoldDB" id="A0A1H3XXA1"/>
<organism evidence="7 8">
    <name type="scientific">Chitinophaga terrae</name>
    <name type="common">ex Kim and Jung 2007</name>
    <dbReference type="NCBI Taxonomy" id="408074"/>
    <lineage>
        <taxon>Bacteria</taxon>
        <taxon>Pseudomonadati</taxon>
        <taxon>Bacteroidota</taxon>
        <taxon>Chitinophagia</taxon>
        <taxon>Chitinophagales</taxon>
        <taxon>Chitinophagaceae</taxon>
        <taxon>Chitinophaga</taxon>
    </lineage>
</organism>
<dbReference type="Proteomes" id="UP000199656">
    <property type="component" value="Unassembled WGS sequence"/>
</dbReference>
<dbReference type="EMBL" id="FNRL01000002">
    <property type="protein sequence ID" value="SEA04087.1"/>
    <property type="molecule type" value="Genomic_DNA"/>
</dbReference>
<dbReference type="InterPro" id="IPR050833">
    <property type="entry name" value="Poly_Biosynth_Transport"/>
</dbReference>
<feature type="transmembrane region" description="Helical" evidence="6">
    <location>
        <begin position="119"/>
        <end position="138"/>
    </location>
</feature>
<feature type="transmembrane region" description="Helical" evidence="6">
    <location>
        <begin position="365"/>
        <end position="388"/>
    </location>
</feature>
<dbReference type="STRING" id="408074.SAMN05660909_00556"/>
<keyword evidence="3 6" id="KW-0812">Transmembrane</keyword>
<feature type="transmembrane region" description="Helical" evidence="6">
    <location>
        <begin position="394"/>
        <end position="412"/>
    </location>
</feature>
<keyword evidence="4 6" id="KW-1133">Transmembrane helix</keyword>
<reference evidence="8" key="1">
    <citation type="submission" date="2016-10" db="EMBL/GenBank/DDBJ databases">
        <authorList>
            <person name="Varghese N."/>
            <person name="Submissions S."/>
        </authorList>
    </citation>
    <scope>NUCLEOTIDE SEQUENCE [LARGE SCALE GENOMIC DNA]</scope>
    <source>
        <strain evidence="8">DSM 23920</strain>
    </source>
</reference>
<proteinExistence type="predicted"/>
<evidence type="ECO:0000256" key="4">
    <source>
        <dbReference type="ARBA" id="ARBA00022989"/>
    </source>
</evidence>